<gene>
    <name evidence="2" type="ORF">J116_028000</name>
</gene>
<organism evidence="2 3">
    <name type="scientific">Streptomyces thermolilacinus SPC6</name>
    <dbReference type="NCBI Taxonomy" id="1306406"/>
    <lineage>
        <taxon>Bacteria</taxon>
        <taxon>Bacillati</taxon>
        <taxon>Actinomycetota</taxon>
        <taxon>Actinomycetes</taxon>
        <taxon>Kitasatosporales</taxon>
        <taxon>Streptomycetaceae</taxon>
        <taxon>Streptomyces</taxon>
    </lineage>
</organism>
<dbReference type="eggNOG" id="ENOG5031ZZQ">
    <property type="taxonomic scope" value="Bacteria"/>
</dbReference>
<dbReference type="Pfam" id="PF20283">
    <property type="entry name" value="CTD7"/>
    <property type="match status" value="1"/>
</dbReference>
<accession>A0A1D3DLB3</accession>
<proteinExistence type="predicted"/>
<protein>
    <recommendedName>
        <fullName evidence="1">ABC-three component systems C-terminal domain-containing protein</fullName>
    </recommendedName>
</protein>
<evidence type="ECO:0000313" key="3">
    <source>
        <dbReference type="Proteomes" id="UP000095329"/>
    </source>
</evidence>
<sequence length="394" mass="45062">MTSSAHEASASALGYIFQAQLALLELLRGQEDHPDGAISLELHDDVAWEEDGRPVELLQVKHHIRSVRSLGDKDDDVWRTIQSWMDTHAPGDEYGPMLTLVTTQEARPGTAMAALKAPNPAPAQALDLLIAAAQESKAKDTKDARAAFLALQPAQRAVFVQRMRVIDGSPSIDDLDAQVRVKLRAALPDGHADSFMRQLWAWWYEQTVDMLQKRHTSVSVTRLMQRISRIRDDYTSDRLPTLVDREDFPREAETELADACFVHQLRWVGASRQLNKAMVDYYRAYTQTVAWLEDDLVDLDELERFEGNLADEWQREFDWMLDDLGEDATDREQEQAGKALLRKTLDQTRYRIREAYDEAFFSRGKHHELADRGRVGWHPDFEARVKNLIRAARA</sequence>
<reference evidence="2 3" key="1">
    <citation type="journal article" date="2013" name="Genome Announc.">
        <title>Genome Sequence of Streptomyces violaceusniger Strain SPC6, a Halotolerant Streptomycete That Exhibits Rapid Growth and Development.</title>
        <authorList>
            <person name="Chen X."/>
            <person name="Zhang B."/>
            <person name="Zhang W."/>
            <person name="Wu X."/>
            <person name="Zhang M."/>
            <person name="Chen T."/>
            <person name="Liu G."/>
            <person name="Dyson P."/>
        </authorList>
    </citation>
    <scope>NUCLEOTIDE SEQUENCE [LARGE SCALE GENOMIC DNA]</scope>
    <source>
        <strain evidence="2 3">SPC6</strain>
    </source>
</reference>
<name>A0A1D3DLB3_9ACTN</name>
<dbReference type="AlphaFoldDB" id="A0A1D3DLB3"/>
<keyword evidence="3" id="KW-1185">Reference proteome</keyword>
<feature type="domain" description="ABC-three component systems C-terminal" evidence="1">
    <location>
        <begin position="261"/>
        <end position="384"/>
    </location>
</feature>
<dbReference type="EMBL" id="ASHX02000005">
    <property type="protein sequence ID" value="OEJ93110.1"/>
    <property type="molecule type" value="Genomic_DNA"/>
</dbReference>
<evidence type="ECO:0000313" key="2">
    <source>
        <dbReference type="EMBL" id="OEJ93110.1"/>
    </source>
</evidence>
<dbReference type="Proteomes" id="UP000095329">
    <property type="component" value="Unassembled WGS sequence"/>
</dbReference>
<evidence type="ECO:0000259" key="1">
    <source>
        <dbReference type="Pfam" id="PF20283"/>
    </source>
</evidence>
<dbReference type="OrthoDB" id="2786695at2"/>
<comment type="caution">
    <text evidence="2">The sequence shown here is derived from an EMBL/GenBank/DDBJ whole genome shotgun (WGS) entry which is preliminary data.</text>
</comment>
<dbReference type="InterPro" id="IPR046913">
    <property type="entry name" value="ABC-3C_CTD7"/>
</dbReference>